<dbReference type="Proteomes" id="UP000295063">
    <property type="component" value="Unassembled WGS sequence"/>
</dbReference>
<sequence>MEYEYKETVDWGMIKREWISDQPDCIIVLEKHEEDRFTVAITYKELDLEYYSYWVKSGKLTFADLEEAKNFAVLKLTAIRQGDYSGCAGTFAKRP</sequence>
<keyword evidence="2" id="KW-1185">Reference proteome</keyword>
<protein>
    <submittedName>
        <fullName evidence="1">Uncharacterized protein</fullName>
    </submittedName>
</protein>
<gene>
    <name evidence="1" type="ORF">EV210_107228</name>
</gene>
<dbReference type="EMBL" id="SLUI01000007">
    <property type="protein sequence ID" value="TCL36963.1"/>
    <property type="molecule type" value="Genomic_DNA"/>
</dbReference>
<evidence type="ECO:0000313" key="2">
    <source>
        <dbReference type="Proteomes" id="UP000295063"/>
    </source>
</evidence>
<dbReference type="OrthoDB" id="9942087at2"/>
<accession>A0A4R1Q0W7</accession>
<reference evidence="1 2" key="1">
    <citation type="submission" date="2019-03" db="EMBL/GenBank/DDBJ databases">
        <title>Genomic Encyclopedia of Type Strains, Phase IV (KMG-IV): sequencing the most valuable type-strain genomes for metagenomic binning, comparative biology and taxonomic classification.</title>
        <authorList>
            <person name="Goeker M."/>
        </authorList>
    </citation>
    <scope>NUCLEOTIDE SEQUENCE [LARGE SCALE GENOMIC DNA]</scope>
    <source>
        <strain evidence="1 2">DSM 15969</strain>
    </source>
</reference>
<proteinExistence type="predicted"/>
<dbReference type="AlphaFoldDB" id="A0A4R1Q0W7"/>
<comment type="caution">
    <text evidence="1">The sequence shown here is derived from an EMBL/GenBank/DDBJ whole genome shotgun (WGS) entry which is preliminary data.</text>
</comment>
<evidence type="ECO:0000313" key="1">
    <source>
        <dbReference type="EMBL" id="TCL36963.1"/>
    </source>
</evidence>
<dbReference type="RefSeq" id="WP_132080719.1">
    <property type="nucleotide sequence ID" value="NZ_DAIMLW010000266.1"/>
</dbReference>
<organism evidence="1 2">
    <name type="scientific">Anaerospora hongkongensis</name>
    <dbReference type="NCBI Taxonomy" id="244830"/>
    <lineage>
        <taxon>Bacteria</taxon>
        <taxon>Bacillati</taxon>
        <taxon>Bacillota</taxon>
        <taxon>Negativicutes</taxon>
        <taxon>Selenomonadales</taxon>
        <taxon>Sporomusaceae</taxon>
        <taxon>Anaerospora</taxon>
    </lineage>
</organism>
<name>A0A4R1Q0W7_9FIRM</name>